<dbReference type="CDD" id="cd00009">
    <property type="entry name" value="AAA"/>
    <property type="match status" value="1"/>
</dbReference>
<keyword evidence="4" id="KW-0805">Transcription regulation</keyword>
<keyword evidence="5" id="KW-0238">DNA-binding</keyword>
<keyword evidence="2" id="KW-0067">ATP-binding</keyword>
<accession>A0A6N8DS72</accession>
<dbReference type="SMART" id="SM00382">
    <property type="entry name" value="AAA"/>
    <property type="match status" value="1"/>
</dbReference>
<comment type="caution">
    <text evidence="10">The sequence shown here is derived from an EMBL/GenBank/DDBJ whole genome shotgun (WGS) entry which is preliminary data.</text>
</comment>
<keyword evidence="3" id="KW-0902">Two-component regulatory system</keyword>
<dbReference type="Proteomes" id="UP000439113">
    <property type="component" value="Unassembled WGS sequence"/>
</dbReference>
<gene>
    <name evidence="10" type="ORF">GJ654_16955</name>
</gene>
<feature type="domain" description="Sigma-54 factor interaction" evidence="9">
    <location>
        <begin position="197"/>
        <end position="425"/>
    </location>
</feature>
<dbReference type="InterPro" id="IPR025662">
    <property type="entry name" value="Sigma_54_int_dom_ATP-bd_1"/>
</dbReference>
<keyword evidence="7" id="KW-0804">Transcription</keyword>
<dbReference type="OrthoDB" id="9762726at2"/>
<evidence type="ECO:0000256" key="4">
    <source>
        <dbReference type="ARBA" id="ARBA00023015"/>
    </source>
</evidence>
<dbReference type="InterPro" id="IPR027417">
    <property type="entry name" value="P-loop_NTPase"/>
</dbReference>
<dbReference type="PROSITE" id="PS00688">
    <property type="entry name" value="SIGMA54_INTERACT_3"/>
    <property type="match status" value="1"/>
</dbReference>
<dbReference type="PROSITE" id="PS00676">
    <property type="entry name" value="SIGMA54_INTERACT_2"/>
    <property type="match status" value="1"/>
</dbReference>
<evidence type="ECO:0000256" key="1">
    <source>
        <dbReference type="ARBA" id="ARBA00022741"/>
    </source>
</evidence>
<evidence type="ECO:0000256" key="3">
    <source>
        <dbReference type="ARBA" id="ARBA00023012"/>
    </source>
</evidence>
<dbReference type="PANTHER" id="PTHR32071">
    <property type="entry name" value="TRANSCRIPTIONAL REGULATORY PROTEIN"/>
    <property type="match status" value="1"/>
</dbReference>
<dbReference type="Pfam" id="PF00158">
    <property type="entry name" value="Sigma54_activat"/>
    <property type="match status" value="1"/>
</dbReference>
<evidence type="ECO:0000313" key="10">
    <source>
        <dbReference type="EMBL" id="MTV32676.1"/>
    </source>
</evidence>
<dbReference type="InterPro" id="IPR003593">
    <property type="entry name" value="AAA+_ATPase"/>
</dbReference>
<dbReference type="InterPro" id="IPR025944">
    <property type="entry name" value="Sigma_54_int_dom_CS"/>
</dbReference>
<protein>
    <submittedName>
        <fullName evidence="10">AAA domain-containing protein</fullName>
    </submittedName>
</protein>
<evidence type="ECO:0000256" key="6">
    <source>
        <dbReference type="ARBA" id="ARBA00023159"/>
    </source>
</evidence>
<feature type="region of interest" description="Disordered" evidence="8">
    <location>
        <begin position="1"/>
        <end position="34"/>
    </location>
</feature>
<evidence type="ECO:0000313" key="11">
    <source>
        <dbReference type="Proteomes" id="UP000439113"/>
    </source>
</evidence>
<evidence type="ECO:0000256" key="8">
    <source>
        <dbReference type="SAM" id="MobiDB-lite"/>
    </source>
</evidence>
<keyword evidence="1" id="KW-0547">Nucleotide-binding</keyword>
<dbReference type="SUPFAM" id="SSF52540">
    <property type="entry name" value="P-loop containing nucleoside triphosphate hydrolases"/>
    <property type="match status" value="1"/>
</dbReference>
<proteinExistence type="predicted"/>
<dbReference type="GO" id="GO:0005524">
    <property type="term" value="F:ATP binding"/>
    <property type="evidence" value="ECO:0007669"/>
    <property type="project" value="UniProtKB-KW"/>
</dbReference>
<dbReference type="InterPro" id="IPR058031">
    <property type="entry name" value="AAA_lid_NorR"/>
</dbReference>
<dbReference type="AlphaFoldDB" id="A0A6N8DS72"/>
<dbReference type="FunFam" id="3.40.50.300:FF:000006">
    <property type="entry name" value="DNA-binding transcriptional regulator NtrC"/>
    <property type="match status" value="1"/>
</dbReference>
<dbReference type="PROSITE" id="PS50045">
    <property type="entry name" value="SIGMA54_INTERACT_4"/>
    <property type="match status" value="1"/>
</dbReference>
<evidence type="ECO:0000256" key="2">
    <source>
        <dbReference type="ARBA" id="ARBA00022840"/>
    </source>
</evidence>
<reference evidence="10 11" key="1">
    <citation type="submission" date="2019-11" db="EMBL/GenBank/DDBJ databases">
        <title>Whole-genome sequence of a Rhodoblastus acidophilus DSM 142.</title>
        <authorList>
            <person name="Kyndt J.A."/>
            <person name="Meyer T.E."/>
        </authorList>
    </citation>
    <scope>NUCLEOTIDE SEQUENCE [LARGE SCALE GENOMIC DNA]</scope>
    <source>
        <strain evidence="10 11">DSM 142</strain>
    </source>
</reference>
<dbReference type="GO" id="GO:0000160">
    <property type="term" value="P:phosphorelay signal transduction system"/>
    <property type="evidence" value="ECO:0007669"/>
    <property type="project" value="UniProtKB-KW"/>
</dbReference>
<dbReference type="GO" id="GO:0006355">
    <property type="term" value="P:regulation of DNA-templated transcription"/>
    <property type="evidence" value="ECO:0007669"/>
    <property type="project" value="InterPro"/>
</dbReference>
<dbReference type="Gene3D" id="1.10.8.60">
    <property type="match status" value="1"/>
</dbReference>
<dbReference type="InterPro" id="IPR025943">
    <property type="entry name" value="Sigma_54_int_dom_ATP-bd_2"/>
</dbReference>
<evidence type="ECO:0000256" key="5">
    <source>
        <dbReference type="ARBA" id="ARBA00023125"/>
    </source>
</evidence>
<evidence type="ECO:0000256" key="7">
    <source>
        <dbReference type="ARBA" id="ARBA00023163"/>
    </source>
</evidence>
<dbReference type="PANTHER" id="PTHR32071:SF117">
    <property type="entry name" value="PTS-DEPENDENT DIHYDROXYACETONE KINASE OPERON REGULATORY PROTEIN-RELATED"/>
    <property type="match status" value="1"/>
</dbReference>
<organism evidence="10 11">
    <name type="scientific">Rhodoblastus acidophilus</name>
    <name type="common">Rhodopseudomonas acidophila</name>
    <dbReference type="NCBI Taxonomy" id="1074"/>
    <lineage>
        <taxon>Bacteria</taxon>
        <taxon>Pseudomonadati</taxon>
        <taxon>Pseudomonadota</taxon>
        <taxon>Alphaproteobacteria</taxon>
        <taxon>Hyphomicrobiales</taxon>
        <taxon>Rhodoblastaceae</taxon>
        <taxon>Rhodoblastus</taxon>
    </lineage>
</organism>
<dbReference type="Gene3D" id="3.40.50.300">
    <property type="entry name" value="P-loop containing nucleotide triphosphate hydrolases"/>
    <property type="match status" value="1"/>
</dbReference>
<sequence>MPHLRVGGSNPWRDPKDDHAADRPSAHGRSGDGVIPMNAHARLAACDTFDPALAVIEKIAATLAGSGGALESLRRVMALLAEIGLTDAGVAWIGGACLHGVAGRAADAPPQAMTSRLKTFLAKGEAGVLRKEKSPTLGAPVRMGDATVGLLVARVAGRAAGEADLRRLALVANLLGPTLAVAREGDGVVTAPDAKTIIGESPALRAALDEARRVAPTDLPVLLRGESGVGKEVFAQFIHDHSPRVQNPFVKVNCAALPEPLLESELFGHERGAFTGADSRREGRFALADGGTILLDEIGDISPAFQGKLLRVIQEGEFERVGGARTLRVNVRVITATHRDLEFLVRAKKFRADLYYRLCAAPVRLPALRERREDIPALARHILARFNAENGRALALNPRAEAMIGTCAYPGNIRELDNCLRGAAALTIGAEICESDFACRQGRCFSARLRRARIAQGQPIAS</sequence>
<feature type="compositionally biased region" description="Basic and acidic residues" evidence="8">
    <location>
        <begin position="13"/>
        <end position="25"/>
    </location>
</feature>
<dbReference type="InterPro" id="IPR002078">
    <property type="entry name" value="Sigma_54_int"/>
</dbReference>
<dbReference type="PROSITE" id="PS00675">
    <property type="entry name" value="SIGMA54_INTERACT_1"/>
    <property type="match status" value="1"/>
</dbReference>
<keyword evidence="6" id="KW-0010">Activator</keyword>
<dbReference type="GO" id="GO:0003677">
    <property type="term" value="F:DNA binding"/>
    <property type="evidence" value="ECO:0007669"/>
    <property type="project" value="UniProtKB-KW"/>
</dbReference>
<evidence type="ECO:0000259" key="9">
    <source>
        <dbReference type="PROSITE" id="PS50045"/>
    </source>
</evidence>
<dbReference type="EMBL" id="WNKS01000020">
    <property type="protein sequence ID" value="MTV32676.1"/>
    <property type="molecule type" value="Genomic_DNA"/>
</dbReference>
<name>A0A6N8DS72_RHOAC</name>
<dbReference type="Pfam" id="PF25601">
    <property type="entry name" value="AAA_lid_14"/>
    <property type="match status" value="1"/>
</dbReference>